<evidence type="ECO:0000313" key="3">
    <source>
        <dbReference type="Proteomes" id="UP000596742"/>
    </source>
</evidence>
<gene>
    <name evidence="2" type="ORF">MGAL_10B056208</name>
</gene>
<comment type="caution">
    <text evidence="2">The sequence shown here is derived from an EMBL/GenBank/DDBJ whole genome shotgun (WGS) entry which is preliminary data.</text>
</comment>
<reference evidence="2" key="1">
    <citation type="submission" date="2018-11" db="EMBL/GenBank/DDBJ databases">
        <authorList>
            <person name="Alioto T."/>
            <person name="Alioto T."/>
        </authorList>
    </citation>
    <scope>NUCLEOTIDE SEQUENCE</scope>
</reference>
<dbReference type="OrthoDB" id="6114712at2759"/>
<feature type="compositionally biased region" description="Low complexity" evidence="1">
    <location>
        <begin position="221"/>
        <end position="232"/>
    </location>
</feature>
<dbReference type="Proteomes" id="UP000596742">
    <property type="component" value="Unassembled WGS sequence"/>
</dbReference>
<dbReference type="EMBL" id="UYJE01000087">
    <property type="protein sequence ID" value="VDH89952.1"/>
    <property type="molecule type" value="Genomic_DNA"/>
</dbReference>
<dbReference type="AlphaFoldDB" id="A0A8B6BFA5"/>
<name>A0A8B6BFA5_MYTGA</name>
<feature type="region of interest" description="Disordered" evidence="1">
    <location>
        <begin position="218"/>
        <end position="237"/>
    </location>
</feature>
<protein>
    <submittedName>
        <fullName evidence="2">Uncharacterized protein</fullName>
    </submittedName>
</protein>
<organism evidence="2 3">
    <name type="scientific">Mytilus galloprovincialis</name>
    <name type="common">Mediterranean mussel</name>
    <dbReference type="NCBI Taxonomy" id="29158"/>
    <lineage>
        <taxon>Eukaryota</taxon>
        <taxon>Metazoa</taxon>
        <taxon>Spiralia</taxon>
        <taxon>Lophotrochozoa</taxon>
        <taxon>Mollusca</taxon>
        <taxon>Bivalvia</taxon>
        <taxon>Autobranchia</taxon>
        <taxon>Pteriomorphia</taxon>
        <taxon>Mytilida</taxon>
        <taxon>Mytiloidea</taxon>
        <taxon>Mytilidae</taxon>
        <taxon>Mytilinae</taxon>
        <taxon>Mytilus</taxon>
    </lineage>
</organism>
<accession>A0A8B6BFA5</accession>
<keyword evidence="3" id="KW-1185">Reference proteome</keyword>
<evidence type="ECO:0000256" key="1">
    <source>
        <dbReference type="SAM" id="MobiDB-lite"/>
    </source>
</evidence>
<evidence type="ECO:0000313" key="2">
    <source>
        <dbReference type="EMBL" id="VDH89952.1"/>
    </source>
</evidence>
<sequence length="599" mass="69002">MLTGKGNLFDFYLGHRYSQDWSRSSDIKLYETNEKKKAIELGCWSSSPSLVDVVKALDKWFPTSGKLERCLKQEKIQLVYSRPGGTECLPLQKYIHGCVKKPKGTYFKVEQKWFVFSSSLYQVLDRNFSFLSNLLLKQEAITNIIKYPWHSKTMEIVESDSTIKTVLGLDKTFPDDKLKEIFEILTDEFDLFDDTGNALFTKHSCLFPMTSKLCSKSGKVSNNNSTPGSSNSLDQSILTPVESSDGTVSLVPKGRTNEKKRNKIRLKLLDIFEKKLKDTKGLLTKIAMLSKNETHYVVENAVVTTELLSKINVIEPSLKDTDIFNFLKSFSNLNENEYNELYLFASAPDGYFVLPGDRIEPNKVELFDLLVHDSEKRVSYLFQVKKGLDYHTRDACAQIRNSAELLWHDFMRGHKRHIELFWENVVESKTATSAYRHFVREKLMTLKKEEFVRMFDDDVQLVFVLAFSTKSAKNNQFLKWDFQLITSEMLYKLDSKFDSTVHSALKEKDILTELGYLADSFIGMTQSIFINVCSNDPRPIKLSIKRKKELYRILRDHGTCDLSTIAKLELLTLDNCFNKFQIGGSGRRFKLQICHIDSC</sequence>
<proteinExistence type="predicted"/>